<protein>
    <submittedName>
        <fullName evidence="2">Uncharacterized protein</fullName>
    </submittedName>
</protein>
<dbReference type="AlphaFoldDB" id="A0AAV3SIY8"/>
<reference evidence="3" key="2">
    <citation type="submission" date="2022-04" db="EMBL/GenBank/DDBJ databases">
        <title>Sequencing and genomic assembly of Halococcus dombrowskii.</title>
        <authorList>
            <person name="Lim S.W."/>
            <person name="MacLea K.S."/>
        </authorList>
    </citation>
    <scope>NUCLEOTIDE SEQUENCE</scope>
    <source>
        <strain evidence="3">H4</strain>
    </source>
</reference>
<dbReference type="InterPro" id="IPR055943">
    <property type="entry name" value="DUF7521"/>
</dbReference>
<name>A0AAV3SIY8_HALDO</name>
<dbReference type="Proteomes" id="UP000830542">
    <property type="component" value="Chromosome"/>
</dbReference>
<proteinExistence type="predicted"/>
<reference evidence="2" key="1">
    <citation type="journal article" date="2014" name="Int. J. Syst. Evol. Microbiol.">
        <title>Complete genome sequence of Corynebacterium casei LMG S-19264T (=DSM 44701T), isolated from a smear-ripened cheese.</title>
        <authorList>
            <consortium name="US DOE Joint Genome Institute (JGI-PGF)"/>
            <person name="Walter F."/>
            <person name="Albersmeier A."/>
            <person name="Kalinowski J."/>
            <person name="Ruckert C."/>
        </authorList>
    </citation>
    <scope>NUCLEOTIDE SEQUENCE</scope>
    <source>
        <strain evidence="2">JCM 12289</strain>
    </source>
</reference>
<dbReference type="Proteomes" id="UP001500962">
    <property type="component" value="Unassembled WGS sequence"/>
</dbReference>
<evidence type="ECO:0000313" key="5">
    <source>
        <dbReference type="Proteomes" id="UP001500962"/>
    </source>
</evidence>
<feature type="transmembrane region" description="Helical" evidence="1">
    <location>
        <begin position="39"/>
        <end position="59"/>
    </location>
</feature>
<keyword evidence="4" id="KW-1185">Reference proteome</keyword>
<dbReference type="GeneID" id="71761516"/>
<dbReference type="Pfam" id="PF24365">
    <property type="entry name" value="DUF7521"/>
    <property type="match status" value="1"/>
</dbReference>
<keyword evidence="1" id="KW-1133">Transmembrane helix</keyword>
<dbReference type="RefSeq" id="WP_004053397.1">
    <property type="nucleotide sequence ID" value="NZ_BAAADN010000043.1"/>
</dbReference>
<evidence type="ECO:0000313" key="4">
    <source>
        <dbReference type="Proteomes" id="UP000830542"/>
    </source>
</evidence>
<gene>
    <name evidence="2" type="ORF">GCM10008985_26980</name>
    <name evidence="3" type="ORF">MUK72_06670</name>
</gene>
<dbReference type="EMBL" id="CP095005">
    <property type="protein sequence ID" value="UOO96380.1"/>
    <property type="molecule type" value="Genomic_DNA"/>
</dbReference>
<keyword evidence="1" id="KW-0812">Transmembrane</keyword>
<dbReference type="EMBL" id="BAAADN010000043">
    <property type="protein sequence ID" value="GAA0468569.1"/>
    <property type="molecule type" value="Genomic_DNA"/>
</dbReference>
<organism evidence="2 5">
    <name type="scientific">Halococcus dombrowskii</name>
    <dbReference type="NCBI Taxonomy" id="179637"/>
    <lineage>
        <taxon>Archaea</taxon>
        <taxon>Methanobacteriati</taxon>
        <taxon>Methanobacteriota</taxon>
        <taxon>Stenosarchaea group</taxon>
        <taxon>Halobacteria</taxon>
        <taxon>Halobacteriales</taxon>
        <taxon>Halococcaceae</taxon>
        <taxon>Halococcus</taxon>
    </lineage>
</organism>
<evidence type="ECO:0000256" key="1">
    <source>
        <dbReference type="SAM" id="Phobius"/>
    </source>
</evidence>
<evidence type="ECO:0000313" key="2">
    <source>
        <dbReference type="EMBL" id="GAA0468569.1"/>
    </source>
</evidence>
<dbReference type="KEGG" id="hdo:MUK72_06670"/>
<evidence type="ECO:0000313" key="3">
    <source>
        <dbReference type="EMBL" id="UOO96380.1"/>
    </source>
</evidence>
<accession>A0AAV3SIY8</accession>
<keyword evidence="1" id="KW-0472">Membrane</keyword>
<sequence length="92" mass="9552">MSQALSIAIVVSKTVIFVLGTAIAYIAYRAHRRTGSPSLRALAVGFGIVTVGAFLAGIAHQLLGVGLRTGVLINSVLTAFGFAAIVYSLYVE</sequence>
<feature type="transmembrane region" description="Helical" evidence="1">
    <location>
        <begin position="6"/>
        <end position="27"/>
    </location>
</feature>
<feature type="transmembrane region" description="Helical" evidence="1">
    <location>
        <begin position="71"/>
        <end position="90"/>
    </location>
</feature>
<reference evidence="2" key="3">
    <citation type="submission" date="2023-12" db="EMBL/GenBank/DDBJ databases">
        <authorList>
            <person name="Sun Q."/>
            <person name="Inoue M."/>
        </authorList>
    </citation>
    <scope>NUCLEOTIDE SEQUENCE</scope>
    <source>
        <strain evidence="2">JCM 12289</strain>
    </source>
</reference>